<sequence>MTMSQSSMNSMILGKLALLVLSVTTAAAAKKNELRVTSCQQPPPGKGMGRSGGEHRCSVNRTAFNPKFEKGAIIDIDFGPGRRYTCHSQGRIGGSSSSASCTIAVSNATSPGVGVNDNSGGGGIGLFGSSNGNGNGNGNVIRGDMNVITHGKNSRGEDYIFGSTSVNGEICDFSPDANGMNIIVECNPESAYPPEADAVERERGDDATTLFEDGDEMMTNAIQQKETNGSGIRGSLFNQQQKQEHRGLVDDSGSTIDVMVVWTMKAECRKSNLAVGCTNTATTENNMRGLIALAVAETNTAYSLSGVTTQLRLVHAYREPNYVEATSDAFGAALSSITGTTDGVMDDVHTKRNTYGADVVALIIDDAAFCGMAYLGPSVGLMFSVTAWNCATGYYSFGHEIGHNMGCNHDKGTTNACSSSASNYGWRDPSSGFRSILSYNCARNKCDNLPVDGCPRVQRFSNKVNLYNGKAMGSPQHDNASQINSVKATIAAYRTVMIDDTTPQPTNNIQTPLPTKRPTIPPTSLRPTSTPPTIPPTSVRPTNTPTFSPSASPTHSKIPTTTAPSQSPSTMPTIASTPAPISTPSQEITIPDAPSQSPITLMPTTAPTPVPTTIAPTRIPAFTPTLKPTTKAPTGKPTKRKPTVRPTSKKPTAKPI</sequence>
<evidence type="ECO:0000256" key="2">
    <source>
        <dbReference type="SAM" id="SignalP"/>
    </source>
</evidence>
<comment type="caution">
    <text evidence="3">The sequence shown here is derived from an EMBL/GenBank/DDBJ whole genome shotgun (WGS) entry which is preliminary data.</text>
</comment>
<reference evidence="3 4" key="1">
    <citation type="submission" date="2024-10" db="EMBL/GenBank/DDBJ databases">
        <title>Updated reference genomes for cyclostephanoid diatoms.</title>
        <authorList>
            <person name="Roberts W.R."/>
            <person name="Alverson A.J."/>
        </authorList>
    </citation>
    <scope>NUCLEOTIDE SEQUENCE [LARGE SCALE GENOMIC DNA]</scope>
    <source>
        <strain evidence="3 4">AJA232-27</strain>
    </source>
</reference>
<feature type="region of interest" description="Disordered" evidence="1">
    <location>
        <begin position="602"/>
        <end position="656"/>
    </location>
</feature>
<evidence type="ECO:0000313" key="4">
    <source>
        <dbReference type="Proteomes" id="UP001530293"/>
    </source>
</evidence>
<feature type="compositionally biased region" description="Low complexity" evidence="1">
    <location>
        <begin position="603"/>
        <end position="636"/>
    </location>
</feature>
<keyword evidence="4" id="KW-1185">Reference proteome</keyword>
<organism evidence="3 4">
    <name type="scientific">Discostella pseudostelligera</name>
    <dbReference type="NCBI Taxonomy" id="259834"/>
    <lineage>
        <taxon>Eukaryota</taxon>
        <taxon>Sar</taxon>
        <taxon>Stramenopiles</taxon>
        <taxon>Ochrophyta</taxon>
        <taxon>Bacillariophyta</taxon>
        <taxon>Coscinodiscophyceae</taxon>
        <taxon>Thalassiosirophycidae</taxon>
        <taxon>Stephanodiscales</taxon>
        <taxon>Stephanodiscaceae</taxon>
        <taxon>Discostella</taxon>
    </lineage>
</organism>
<dbReference type="SUPFAM" id="SSF55486">
    <property type="entry name" value="Metalloproteases ('zincins'), catalytic domain"/>
    <property type="match status" value="1"/>
</dbReference>
<dbReference type="Pfam" id="PF13688">
    <property type="entry name" value="Reprolysin_5"/>
    <property type="match status" value="1"/>
</dbReference>
<feature type="compositionally biased region" description="Polar residues" evidence="1">
    <location>
        <begin position="543"/>
        <end position="558"/>
    </location>
</feature>
<feature type="compositionally biased region" description="Low complexity" evidence="1">
    <location>
        <begin position="559"/>
        <end position="572"/>
    </location>
</feature>
<feature type="region of interest" description="Disordered" evidence="1">
    <location>
        <begin position="499"/>
        <end position="572"/>
    </location>
</feature>
<dbReference type="InterPro" id="IPR024079">
    <property type="entry name" value="MetalloPept_cat_dom_sf"/>
</dbReference>
<protein>
    <recommendedName>
        <fullName evidence="5">Peptidase M12B domain-containing protein</fullName>
    </recommendedName>
</protein>
<dbReference type="EMBL" id="JALLBG020000157">
    <property type="protein sequence ID" value="KAL3761118.1"/>
    <property type="molecule type" value="Genomic_DNA"/>
</dbReference>
<feature type="compositionally biased region" description="Basic residues" evidence="1">
    <location>
        <begin position="637"/>
        <end position="656"/>
    </location>
</feature>
<gene>
    <name evidence="3" type="ORF">ACHAWU_002368</name>
</gene>
<feature type="compositionally biased region" description="Low complexity" evidence="1">
    <location>
        <begin position="501"/>
        <end position="528"/>
    </location>
</feature>
<evidence type="ECO:0000313" key="3">
    <source>
        <dbReference type="EMBL" id="KAL3761118.1"/>
    </source>
</evidence>
<accession>A0ABD3MB11</accession>
<name>A0ABD3MB11_9STRA</name>
<dbReference type="AlphaFoldDB" id="A0ABD3MB11"/>
<proteinExistence type="predicted"/>
<dbReference type="Gene3D" id="3.40.390.10">
    <property type="entry name" value="Collagenase (Catalytic Domain)"/>
    <property type="match status" value="1"/>
</dbReference>
<dbReference type="Proteomes" id="UP001530293">
    <property type="component" value="Unassembled WGS sequence"/>
</dbReference>
<feature type="signal peptide" evidence="2">
    <location>
        <begin position="1"/>
        <end position="28"/>
    </location>
</feature>
<evidence type="ECO:0000256" key="1">
    <source>
        <dbReference type="SAM" id="MobiDB-lite"/>
    </source>
</evidence>
<keyword evidence="2" id="KW-0732">Signal</keyword>
<evidence type="ECO:0008006" key="5">
    <source>
        <dbReference type="Google" id="ProtNLM"/>
    </source>
</evidence>
<feature type="chain" id="PRO_5044807057" description="Peptidase M12B domain-containing protein" evidence="2">
    <location>
        <begin position="29"/>
        <end position="656"/>
    </location>
</feature>